<dbReference type="Proteomes" id="UP001215598">
    <property type="component" value="Unassembled WGS sequence"/>
</dbReference>
<feature type="transmembrane region" description="Helical" evidence="2">
    <location>
        <begin position="203"/>
        <end position="227"/>
    </location>
</feature>
<name>A0AAD7GZA0_9AGAR</name>
<feature type="compositionally biased region" description="Low complexity" evidence="1">
    <location>
        <begin position="293"/>
        <end position="317"/>
    </location>
</feature>
<accession>A0AAD7GZA0</accession>
<feature type="transmembrane region" description="Helical" evidence="2">
    <location>
        <begin position="164"/>
        <end position="182"/>
    </location>
</feature>
<evidence type="ECO:0000256" key="2">
    <source>
        <dbReference type="SAM" id="Phobius"/>
    </source>
</evidence>
<dbReference type="EMBL" id="JARKIB010000435">
    <property type="protein sequence ID" value="KAJ7708422.1"/>
    <property type="molecule type" value="Genomic_DNA"/>
</dbReference>
<feature type="transmembrane region" description="Helical" evidence="2">
    <location>
        <begin position="130"/>
        <end position="152"/>
    </location>
</feature>
<feature type="region of interest" description="Disordered" evidence="1">
    <location>
        <begin position="292"/>
        <end position="317"/>
    </location>
</feature>
<reference evidence="3" key="1">
    <citation type="submission" date="2023-03" db="EMBL/GenBank/DDBJ databases">
        <title>Massive genome expansion in bonnet fungi (Mycena s.s.) driven by repeated elements and novel gene families across ecological guilds.</title>
        <authorList>
            <consortium name="Lawrence Berkeley National Laboratory"/>
            <person name="Harder C.B."/>
            <person name="Miyauchi S."/>
            <person name="Viragh M."/>
            <person name="Kuo A."/>
            <person name="Thoen E."/>
            <person name="Andreopoulos B."/>
            <person name="Lu D."/>
            <person name="Skrede I."/>
            <person name="Drula E."/>
            <person name="Henrissat B."/>
            <person name="Morin E."/>
            <person name="Kohler A."/>
            <person name="Barry K."/>
            <person name="LaButti K."/>
            <person name="Morin E."/>
            <person name="Salamov A."/>
            <person name="Lipzen A."/>
            <person name="Mereny Z."/>
            <person name="Hegedus B."/>
            <person name="Baldrian P."/>
            <person name="Stursova M."/>
            <person name="Weitz H."/>
            <person name="Taylor A."/>
            <person name="Grigoriev I.V."/>
            <person name="Nagy L.G."/>
            <person name="Martin F."/>
            <person name="Kauserud H."/>
        </authorList>
    </citation>
    <scope>NUCLEOTIDE SEQUENCE</scope>
    <source>
        <strain evidence="3">CBHHK182m</strain>
    </source>
</reference>
<feature type="transmembrane region" description="Helical" evidence="2">
    <location>
        <begin position="94"/>
        <end position="118"/>
    </location>
</feature>
<evidence type="ECO:0000313" key="4">
    <source>
        <dbReference type="Proteomes" id="UP001215598"/>
    </source>
</evidence>
<keyword evidence="2" id="KW-0472">Membrane</keyword>
<keyword evidence="4" id="KW-1185">Reference proteome</keyword>
<dbReference type="AlphaFoldDB" id="A0AAD7GZA0"/>
<feature type="region of interest" description="Disordered" evidence="1">
    <location>
        <begin position="343"/>
        <end position="388"/>
    </location>
</feature>
<evidence type="ECO:0000256" key="1">
    <source>
        <dbReference type="SAM" id="MobiDB-lite"/>
    </source>
</evidence>
<feature type="transmembrane region" description="Helical" evidence="2">
    <location>
        <begin position="20"/>
        <end position="42"/>
    </location>
</feature>
<comment type="caution">
    <text evidence="3">The sequence shown here is derived from an EMBL/GenBank/DDBJ whole genome shotgun (WGS) entry which is preliminary data.</text>
</comment>
<keyword evidence="2" id="KW-0812">Transmembrane</keyword>
<evidence type="ECO:0000313" key="3">
    <source>
        <dbReference type="EMBL" id="KAJ7708422.1"/>
    </source>
</evidence>
<organism evidence="3 4">
    <name type="scientific">Mycena metata</name>
    <dbReference type="NCBI Taxonomy" id="1033252"/>
    <lineage>
        <taxon>Eukaryota</taxon>
        <taxon>Fungi</taxon>
        <taxon>Dikarya</taxon>
        <taxon>Basidiomycota</taxon>
        <taxon>Agaricomycotina</taxon>
        <taxon>Agaricomycetes</taxon>
        <taxon>Agaricomycetidae</taxon>
        <taxon>Agaricales</taxon>
        <taxon>Marasmiineae</taxon>
        <taxon>Mycenaceae</taxon>
        <taxon>Mycena</taxon>
    </lineage>
</organism>
<protein>
    <submittedName>
        <fullName evidence="3">Uncharacterized protein</fullName>
    </submittedName>
</protein>
<feature type="transmembrane region" description="Helical" evidence="2">
    <location>
        <begin position="54"/>
        <end position="74"/>
    </location>
</feature>
<keyword evidence="2" id="KW-1133">Transmembrane helix</keyword>
<sequence>MSDSKKHTPSSFDDHLRDLVRGILMPGIVLSAMVLMAFAYTASQRRARPHLHRVSFRLLVYALVSNFILSVTLVPMENLMKGPPSSAGCTFAAFASNGSLLFSACMYFCMALNLQLVLIHGVNGLIMEKYYVIGSSLLVGVCTISPLAAGQFKGLYNDLCDDLKFRWLVPTQSFWILLMASSELMSVKRTRSDISAEMTALQYAAYSAAPILQFRGIILRIVLYPFLSCVLNFSGSTLDLYLAKHLENTELNFRLNVLDDCIFNARPFLYALLAATDPSFIRAIGALRNLHPSAGSDGSQRSSSTAKSRSQSSCSTAPSLYTRTLANGNKAEGQSAESIVRQSLDAAGRPRQTEADVHHTRTHRDPEEGIERHSNVVEGRKDSIEFQI</sequence>
<feature type="compositionally biased region" description="Basic and acidic residues" evidence="1">
    <location>
        <begin position="351"/>
        <end position="388"/>
    </location>
</feature>
<proteinExistence type="predicted"/>
<gene>
    <name evidence="3" type="ORF">B0H16DRAFT_1704060</name>
</gene>